<dbReference type="EMBL" id="AP013061">
    <property type="protein sequence ID" value="BAN27254.1"/>
    <property type="molecule type" value="Genomic_DNA"/>
</dbReference>
<dbReference type="HOGENOM" id="CLU_069372_0_0_4"/>
<protein>
    <submittedName>
        <fullName evidence="3">Probable lipoprotein signal peptide</fullName>
    </submittedName>
</protein>
<feature type="domain" description="Spore coat protein U/FanG" evidence="2">
    <location>
        <begin position="11"/>
        <end position="154"/>
    </location>
</feature>
<keyword evidence="4" id="KW-1185">Reference proteome</keyword>
<dbReference type="RefSeq" id="WP_016347963.1">
    <property type="nucleotide sequence ID" value="NC_021289.1"/>
</dbReference>
<accession>R4WRT1</accession>
<feature type="chain" id="PRO_5004372646" evidence="1">
    <location>
        <begin position="21"/>
        <end position="322"/>
    </location>
</feature>
<dbReference type="InterPro" id="IPR007893">
    <property type="entry name" value="Spore_coat_U/FanG"/>
</dbReference>
<keyword evidence="3" id="KW-0614">Plasmid</keyword>
<evidence type="ECO:0000313" key="4">
    <source>
        <dbReference type="Proteomes" id="UP000013966"/>
    </source>
</evidence>
<name>R4WRT1_9BURK</name>
<organism evidence="3 4">
    <name type="scientific">Caballeronia insecticola</name>
    <dbReference type="NCBI Taxonomy" id="758793"/>
    <lineage>
        <taxon>Bacteria</taxon>
        <taxon>Pseudomonadati</taxon>
        <taxon>Pseudomonadota</taxon>
        <taxon>Betaproteobacteria</taxon>
        <taxon>Burkholderiales</taxon>
        <taxon>Burkholderiaceae</taxon>
        <taxon>Caballeronia</taxon>
    </lineage>
</organism>
<reference evidence="3 4" key="2">
    <citation type="journal article" date="2018" name="Int. J. Syst. Evol. Microbiol.">
        <title>Burkholderia insecticola sp. nov., a gut symbiotic bacterium of the bean bug Riptortus pedestris.</title>
        <authorList>
            <person name="Takeshita K."/>
            <person name="Tamaki H."/>
            <person name="Ohbayashi T."/>
            <person name="Meng X.-Y."/>
            <person name="Sone T."/>
            <person name="Mitani Y."/>
            <person name="Peeters C."/>
            <person name="Kikuchi Y."/>
            <person name="Vandamme P."/>
        </authorList>
    </citation>
    <scope>NUCLEOTIDE SEQUENCE [LARGE SCALE GENOMIC DNA]</scope>
    <source>
        <strain evidence="3">RPE64</strain>
        <plasmid evidence="3 4">p1</plasmid>
    </source>
</reference>
<evidence type="ECO:0000256" key="1">
    <source>
        <dbReference type="SAM" id="SignalP"/>
    </source>
</evidence>
<feature type="domain" description="Spore coat protein U/FanG" evidence="2">
    <location>
        <begin position="186"/>
        <end position="319"/>
    </location>
</feature>
<dbReference type="Pfam" id="PF05229">
    <property type="entry name" value="SCPU"/>
    <property type="match status" value="2"/>
</dbReference>
<evidence type="ECO:0000313" key="3">
    <source>
        <dbReference type="EMBL" id="BAN27254.1"/>
    </source>
</evidence>
<gene>
    <name evidence="3" type="ORF">BRPE64_DCDS03180</name>
</gene>
<proteinExistence type="predicted"/>
<sequence length="322" mass="32604">MRRVALFIALFLLTIAPVRAQVCTASISSINFGSIAPATTSSATVSGSVTVTCSGFVLNLPVRACINIGTGSGGASFSPRFASNGTDTLQYNLYADSAGSTVWGSRRSASYGAVAVDIPLTIALGTASGSRTLPFYARVPAGQTTLVAGVYTSAFSGATQAEMTYQQYLLTAPSCSTLTANSNALSFTVSATVINDCTLAATNINFGTAGVLNGTLNATGTLSVACTSNDPYSIALSAGSGSGASVADRRMTKSGGSEQVRYQLYQNAAYTTPWGDGIGGTSAVTGTGSGSSQAITVYARVLPQTTPSAGNYSDTIIATITY</sequence>
<dbReference type="KEGG" id="buo:BRPE64_DCDS03180"/>
<feature type="signal peptide" evidence="1">
    <location>
        <begin position="1"/>
        <end position="20"/>
    </location>
</feature>
<dbReference type="PATRIC" id="fig|758793.3.peg.5468"/>
<keyword evidence="1" id="KW-0732">Signal</keyword>
<keyword evidence="3" id="KW-0449">Lipoprotein</keyword>
<reference evidence="3 4" key="1">
    <citation type="journal article" date="2013" name="Genome Announc.">
        <title>Complete Genome Sequence of Burkholderia sp. Strain RPE64, Bacterial Symbiont of the Bean Bug Riptortus pedestris.</title>
        <authorList>
            <person name="Shibata T.F."/>
            <person name="Maeda T."/>
            <person name="Nikoh N."/>
            <person name="Yamaguchi K."/>
            <person name="Oshima K."/>
            <person name="Hattori M."/>
            <person name="Nishiyama T."/>
            <person name="Hasebe M."/>
            <person name="Fukatsu T."/>
            <person name="Kikuchi Y."/>
            <person name="Shigenobu S."/>
        </authorList>
    </citation>
    <scope>NUCLEOTIDE SEQUENCE [LARGE SCALE GENOMIC DNA]</scope>
    <source>
        <plasmid evidence="3 4">p1</plasmid>
    </source>
</reference>
<evidence type="ECO:0000259" key="2">
    <source>
        <dbReference type="Pfam" id="PF05229"/>
    </source>
</evidence>
<dbReference type="OrthoDB" id="8751277at2"/>
<dbReference type="Proteomes" id="UP000013966">
    <property type="component" value="Plasmid p1"/>
</dbReference>
<dbReference type="SMART" id="SM00972">
    <property type="entry name" value="SCPU"/>
    <property type="match status" value="2"/>
</dbReference>
<dbReference type="PANTHER" id="PTHR37089">
    <property type="entry name" value="PROTEIN U-RELATED"/>
    <property type="match status" value="1"/>
</dbReference>
<dbReference type="InterPro" id="IPR053167">
    <property type="entry name" value="Spore_coat_component"/>
</dbReference>
<dbReference type="AlphaFoldDB" id="R4WRT1"/>
<geneLocation type="plasmid" evidence="3 4">
    <name>p1</name>
</geneLocation>